<organism evidence="3">
    <name type="scientific">uncultured Solirubrobacteraceae bacterium</name>
    <dbReference type="NCBI Taxonomy" id="1162706"/>
    <lineage>
        <taxon>Bacteria</taxon>
        <taxon>Bacillati</taxon>
        <taxon>Actinomycetota</taxon>
        <taxon>Thermoleophilia</taxon>
        <taxon>Solirubrobacterales</taxon>
        <taxon>Solirubrobacteraceae</taxon>
        <taxon>environmental samples</taxon>
    </lineage>
</organism>
<dbReference type="PANTHER" id="PTHR43796:SF2">
    <property type="entry name" value="CARBOXYNORSPERMIDINE SYNTHASE"/>
    <property type="match status" value="1"/>
</dbReference>
<evidence type="ECO:0000259" key="2">
    <source>
        <dbReference type="Pfam" id="PF03435"/>
    </source>
</evidence>
<dbReference type="Gene3D" id="3.30.360.10">
    <property type="entry name" value="Dihydrodipicolinate Reductase, domain 2"/>
    <property type="match status" value="1"/>
</dbReference>
<dbReference type="Gene3D" id="3.40.50.720">
    <property type="entry name" value="NAD(P)-binding Rossmann-like Domain"/>
    <property type="match status" value="1"/>
</dbReference>
<feature type="domain" description="Saccharopine dehydrogenase NADP binding" evidence="2">
    <location>
        <begin position="5"/>
        <end position="127"/>
    </location>
</feature>
<dbReference type="PANTHER" id="PTHR43796">
    <property type="entry name" value="CARBOXYNORSPERMIDINE SYNTHASE"/>
    <property type="match status" value="1"/>
</dbReference>
<dbReference type="EMBL" id="CADCVS010000371">
    <property type="protein sequence ID" value="CAA9518099.1"/>
    <property type="molecule type" value="Genomic_DNA"/>
</dbReference>
<gene>
    <name evidence="3" type="ORF">AVDCRST_MAG30-2886</name>
</gene>
<dbReference type="SUPFAM" id="SSF51735">
    <property type="entry name" value="NAD(P)-binding Rossmann-fold domains"/>
    <property type="match status" value="1"/>
</dbReference>
<dbReference type="InterPro" id="IPR036291">
    <property type="entry name" value="NAD(P)-bd_dom_sf"/>
</dbReference>
<sequence length="445" mass="46476">MSGQVVVIGAGGDMCSVAVRRLAAHAPGVGLILTDLRPEPVQRLAASLGPGRATVGTLDLFDARALRERIRGAALVILGAGPFMRTAEPVLEACIAEGVDYLDFDDDTASTDAALARDGAVRRAGIAAYIGAGASPGLTNVMARDAASQLDELDTLDVAWCSGDEGPKGHAPAVIEHLVHAFGGPVPSWRDGRRVDVEAFADSEIVDLGGDLGPFRLYECGHPESVTLPRRYPDARRIRVLGGFHPQPTNGMVRGVSAAVIDGRLTMREAVEFFTDVLQDGSGTPRGWRWALRGIAGQALRREESVRSIAGFLGQGLRKQHPAWRGGIVCRATGRIDGAPASVVRRFACPSGGRTWTSMAAVTGHCVAAFAVLALEGRGTEAGVLCPEDWVEPQALYAAMQRLGAAPSDLVESPEQLPRVAAAGARADGPTSTGRPAGAPAVSPL</sequence>
<dbReference type="Pfam" id="PF03435">
    <property type="entry name" value="Sacchrp_dh_NADP"/>
    <property type="match status" value="1"/>
</dbReference>
<evidence type="ECO:0000313" key="3">
    <source>
        <dbReference type="EMBL" id="CAA9518099.1"/>
    </source>
</evidence>
<dbReference type="InterPro" id="IPR005097">
    <property type="entry name" value="Sacchrp_dh_NADP-bd"/>
</dbReference>
<proteinExistence type="predicted"/>
<evidence type="ECO:0000256" key="1">
    <source>
        <dbReference type="SAM" id="MobiDB-lite"/>
    </source>
</evidence>
<dbReference type="AlphaFoldDB" id="A0A6J4TAE7"/>
<protein>
    <recommendedName>
        <fullName evidence="2">Saccharopine dehydrogenase NADP binding domain-containing protein</fullName>
    </recommendedName>
</protein>
<reference evidence="3" key="1">
    <citation type="submission" date="2020-02" db="EMBL/GenBank/DDBJ databases">
        <authorList>
            <person name="Meier V. D."/>
        </authorList>
    </citation>
    <scope>NUCLEOTIDE SEQUENCE</scope>
    <source>
        <strain evidence="3">AVDCRST_MAG30</strain>
    </source>
</reference>
<name>A0A6J4TAE7_9ACTN</name>
<accession>A0A6J4TAE7</accession>
<feature type="region of interest" description="Disordered" evidence="1">
    <location>
        <begin position="408"/>
        <end position="445"/>
    </location>
</feature>